<dbReference type="InterPro" id="IPR027417">
    <property type="entry name" value="P-loop_NTPase"/>
</dbReference>
<dbReference type="PRINTS" id="PR00364">
    <property type="entry name" value="DISEASERSIST"/>
</dbReference>
<reference evidence="6" key="1">
    <citation type="submission" date="2020-10" db="EMBL/GenBank/DDBJ databases">
        <title>Sequencing the genomes of 1000 actinobacteria strains.</title>
        <authorList>
            <person name="Klenk H.-P."/>
        </authorList>
    </citation>
    <scope>NUCLEOTIDE SEQUENCE</scope>
    <source>
        <strain evidence="6">DSM 46832</strain>
    </source>
</reference>
<evidence type="ECO:0000313" key="7">
    <source>
        <dbReference type="Proteomes" id="UP000649753"/>
    </source>
</evidence>
<dbReference type="PANTHER" id="PTHR47691">
    <property type="entry name" value="REGULATOR-RELATED"/>
    <property type="match status" value="1"/>
</dbReference>
<evidence type="ECO:0000256" key="2">
    <source>
        <dbReference type="ARBA" id="ARBA00023125"/>
    </source>
</evidence>
<feature type="domain" description="OmpR/PhoB-type" evidence="5">
    <location>
        <begin position="1"/>
        <end position="96"/>
    </location>
</feature>
<feature type="region of interest" description="Disordered" evidence="4">
    <location>
        <begin position="249"/>
        <end position="268"/>
    </location>
</feature>
<dbReference type="Pfam" id="PF03704">
    <property type="entry name" value="BTAD"/>
    <property type="match status" value="1"/>
</dbReference>
<dbReference type="GO" id="GO:0000160">
    <property type="term" value="P:phosphorelay signal transduction system"/>
    <property type="evidence" value="ECO:0007669"/>
    <property type="project" value="InterPro"/>
</dbReference>
<name>A0A927M393_9ACTN</name>
<dbReference type="Pfam" id="PF00486">
    <property type="entry name" value="Trans_reg_C"/>
    <property type="match status" value="1"/>
</dbReference>
<dbReference type="Pfam" id="PF25872">
    <property type="entry name" value="HTH_77"/>
    <property type="match status" value="1"/>
</dbReference>
<dbReference type="InterPro" id="IPR005158">
    <property type="entry name" value="BTAD"/>
</dbReference>
<evidence type="ECO:0000259" key="5">
    <source>
        <dbReference type="PROSITE" id="PS51755"/>
    </source>
</evidence>
<organism evidence="6 7">
    <name type="scientific">Plantactinospora soyae</name>
    <dbReference type="NCBI Taxonomy" id="1544732"/>
    <lineage>
        <taxon>Bacteria</taxon>
        <taxon>Bacillati</taxon>
        <taxon>Actinomycetota</taxon>
        <taxon>Actinomycetes</taxon>
        <taxon>Micromonosporales</taxon>
        <taxon>Micromonosporaceae</taxon>
        <taxon>Plantactinospora</taxon>
    </lineage>
</organism>
<dbReference type="Gene3D" id="3.40.50.300">
    <property type="entry name" value="P-loop containing nucleotide triphosphate hydrolases"/>
    <property type="match status" value="1"/>
</dbReference>
<gene>
    <name evidence="6" type="ORF">H4W31_003006</name>
</gene>
<dbReference type="InterPro" id="IPR001867">
    <property type="entry name" value="OmpR/PhoB-type_DNA-bd"/>
</dbReference>
<dbReference type="PANTHER" id="PTHR47691:SF3">
    <property type="entry name" value="HTH-TYPE TRANSCRIPTIONAL REGULATOR RV0890C-RELATED"/>
    <property type="match status" value="1"/>
</dbReference>
<keyword evidence="2 3" id="KW-0238">DNA-binding</keyword>
<evidence type="ECO:0000256" key="4">
    <source>
        <dbReference type="SAM" id="MobiDB-lite"/>
    </source>
</evidence>
<dbReference type="SMART" id="SM00862">
    <property type="entry name" value="Trans_reg_C"/>
    <property type="match status" value="1"/>
</dbReference>
<dbReference type="SUPFAM" id="SSF52540">
    <property type="entry name" value="P-loop containing nucleoside triphosphate hydrolases"/>
    <property type="match status" value="1"/>
</dbReference>
<evidence type="ECO:0000313" key="6">
    <source>
        <dbReference type="EMBL" id="MBE1487368.1"/>
    </source>
</evidence>
<dbReference type="InterPro" id="IPR016032">
    <property type="entry name" value="Sig_transdc_resp-reg_C-effctor"/>
</dbReference>
<proteinExistence type="inferred from homology"/>
<feature type="region of interest" description="Disordered" evidence="4">
    <location>
        <begin position="1047"/>
        <end position="1067"/>
    </location>
</feature>
<dbReference type="Gene3D" id="1.25.40.10">
    <property type="entry name" value="Tetratricopeptide repeat domain"/>
    <property type="match status" value="2"/>
</dbReference>
<dbReference type="InterPro" id="IPR036388">
    <property type="entry name" value="WH-like_DNA-bd_sf"/>
</dbReference>
<dbReference type="GO" id="GO:0003677">
    <property type="term" value="F:DNA binding"/>
    <property type="evidence" value="ECO:0007669"/>
    <property type="project" value="UniProtKB-UniRule"/>
</dbReference>
<sequence>MRFGVLGPLAVWTDRGEPVAIPGRKVRALLADLLVHEGRPVSADRLVEDLWGKAAPADPTAALHVRVSQLRRALAGAEPGGRDLVVSQAPGYALRAGPDTLDALRFATLVGQVQSAADPRTRAGLLAEVLALWRGPALADFADEEFARAAVARWEEQRLAAVEAYAEARLDLGEHRDLVGELGEQVARHPYRERLRAAHLRALYRAGRAGEALESFQELRRRLADELGLDPGPELAGLHRAILAADPAEDAPVPAPRPRRPSTNLPAPVTELIGRDHAVARVRELLATGRLVTLTGPGGVGKTSVAVAVARAVVDGYPDGVWLVDLTAWDGLGDPAELVLSVLSIPDAPAGSEPPGARLATVLRERRTLLVLDNCEHVVEPVAELVGTLLPAAPDLRVLATSREPLRLRGETRWELLPLDVPDTDDPVRLARSAAVRLFLARSGLNPAPETVAGVAEVCRRLDGIPLALELAATRAPALGVPELAARLRVPQDRFGLLGTGPRDAPARQRTLAAVIDWSWQLLTEAERAVLRRLAVHSGGCTLAAAEAVCAGDGAPAGEVLDLLAGLVDRSLVVRHDGSRFRLLESVSAYCLDRLREAGEETALRRRHADHYLALAERTEPQLRGPGQRDGLRRLDAEAANLRTAMETFRRENAAEPALRLAGALTWYWFMRGRLTEARRALTGALAVPGEAPAVVRARAETWYAGLALRQGDQSGSDRNVSRTEDVARAEDVGRAELTRSKSGPEWSKGGPERAAEVLRGYEKVAEPVERARAEWFLATSIIDFGDEPATAELLARALETFRAAGDRWGEAAVLSTRAMLAHIRDDTAALEHDARRSATLFGELGDDWGVLQATDWLIGLADLTGDHAEAARLSQAGLRMAEELGLWSDVAARLGWLGWISMQVGEYPRAYEYAEQARRLAAEQGQWSGEVFATISLAFAARRDGKLDPAEEHLRWLLTSARQQQSGDAHPPYLSMVLVELGLLAGQRGDPVAALAWHREGFDVYRDQGSVRGMASALEGMAAALVLDGRSGPAARLLGAADAARQQSGQPLSASDRDELAPTTAAARTAEPDFDALFADGAGLTPEQARSLLDKDPA</sequence>
<accession>A0A927M393</accession>
<dbReference type="InterPro" id="IPR058852">
    <property type="entry name" value="HTH_77"/>
</dbReference>
<dbReference type="SUPFAM" id="SSF46894">
    <property type="entry name" value="C-terminal effector domain of the bipartite response regulators"/>
    <property type="match status" value="1"/>
</dbReference>
<dbReference type="GO" id="GO:0006355">
    <property type="term" value="P:regulation of DNA-templated transcription"/>
    <property type="evidence" value="ECO:0007669"/>
    <property type="project" value="InterPro"/>
</dbReference>
<protein>
    <submittedName>
        <fullName evidence="6">ATPase/DNA-binding SARP family transcriptional activator</fullName>
    </submittedName>
</protein>
<evidence type="ECO:0000256" key="1">
    <source>
        <dbReference type="ARBA" id="ARBA00005820"/>
    </source>
</evidence>
<dbReference type="EMBL" id="JADBEB010000001">
    <property type="protein sequence ID" value="MBE1487368.1"/>
    <property type="molecule type" value="Genomic_DNA"/>
</dbReference>
<dbReference type="SMART" id="SM01043">
    <property type="entry name" value="BTAD"/>
    <property type="match status" value="1"/>
</dbReference>
<dbReference type="CDD" id="cd15831">
    <property type="entry name" value="BTAD"/>
    <property type="match status" value="1"/>
</dbReference>
<dbReference type="Gene3D" id="1.10.10.10">
    <property type="entry name" value="Winged helix-like DNA-binding domain superfamily/Winged helix DNA-binding domain"/>
    <property type="match status" value="1"/>
</dbReference>
<evidence type="ECO:0000256" key="3">
    <source>
        <dbReference type="PROSITE-ProRule" id="PRU01091"/>
    </source>
</evidence>
<comment type="caution">
    <text evidence="6">The sequence shown here is derived from an EMBL/GenBank/DDBJ whole genome shotgun (WGS) entry which is preliminary data.</text>
</comment>
<feature type="DNA-binding region" description="OmpR/PhoB-type" evidence="3">
    <location>
        <begin position="1"/>
        <end position="96"/>
    </location>
</feature>
<dbReference type="Proteomes" id="UP000649753">
    <property type="component" value="Unassembled WGS sequence"/>
</dbReference>
<comment type="similarity">
    <text evidence="1">Belongs to the AfsR/DnrI/RedD regulatory family.</text>
</comment>
<dbReference type="InterPro" id="IPR011990">
    <property type="entry name" value="TPR-like_helical_dom_sf"/>
</dbReference>
<dbReference type="PROSITE" id="PS51755">
    <property type="entry name" value="OMPR_PHOB"/>
    <property type="match status" value="1"/>
</dbReference>
<keyword evidence="7" id="KW-1185">Reference proteome</keyword>
<dbReference type="AlphaFoldDB" id="A0A927M393"/>
<dbReference type="RefSeq" id="WP_192767223.1">
    <property type="nucleotide sequence ID" value="NZ_JADBEB010000001.1"/>
</dbReference>
<dbReference type="SUPFAM" id="SSF48452">
    <property type="entry name" value="TPR-like"/>
    <property type="match status" value="2"/>
</dbReference>